<gene>
    <name evidence="1" type="ORF">IFM89_033483</name>
</gene>
<sequence length="17" mass="1955">MNGKRTYLELIAFGKLT</sequence>
<accession>A0A835HX02</accession>
<dbReference type="AlphaFoldDB" id="A0A835HX02"/>
<dbReference type="EMBL" id="JADFTS010000005">
    <property type="protein sequence ID" value="KAF9607276.1"/>
    <property type="molecule type" value="Genomic_DNA"/>
</dbReference>
<evidence type="ECO:0000313" key="1">
    <source>
        <dbReference type="EMBL" id="KAF9607276.1"/>
    </source>
</evidence>
<name>A0A835HX02_9MAGN</name>
<organism evidence="1 2">
    <name type="scientific">Coptis chinensis</name>
    <dbReference type="NCBI Taxonomy" id="261450"/>
    <lineage>
        <taxon>Eukaryota</taxon>
        <taxon>Viridiplantae</taxon>
        <taxon>Streptophyta</taxon>
        <taxon>Embryophyta</taxon>
        <taxon>Tracheophyta</taxon>
        <taxon>Spermatophyta</taxon>
        <taxon>Magnoliopsida</taxon>
        <taxon>Ranunculales</taxon>
        <taxon>Ranunculaceae</taxon>
        <taxon>Coptidoideae</taxon>
        <taxon>Coptis</taxon>
    </lineage>
</organism>
<proteinExistence type="predicted"/>
<keyword evidence="2" id="KW-1185">Reference proteome</keyword>
<dbReference type="Proteomes" id="UP000631114">
    <property type="component" value="Unassembled WGS sequence"/>
</dbReference>
<protein>
    <submittedName>
        <fullName evidence="1">Uncharacterized protein</fullName>
    </submittedName>
</protein>
<reference evidence="1 2" key="1">
    <citation type="submission" date="2020-10" db="EMBL/GenBank/DDBJ databases">
        <title>The Coptis chinensis genome and diversification of protoberbering-type alkaloids.</title>
        <authorList>
            <person name="Wang B."/>
            <person name="Shu S."/>
            <person name="Song C."/>
            <person name="Liu Y."/>
        </authorList>
    </citation>
    <scope>NUCLEOTIDE SEQUENCE [LARGE SCALE GENOMIC DNA]</scope>
    <source>
        <strain evidence="1">HL-2020</strain>
        <tissue evidence="1">Leaf</tissue>
    </source>
</reference>
<evidence type="ECO:0000313" key="2">
    <source>
        <dbReference type="Proteomes" id="UP000631114"/>
    </source>
</evidence>
<comment type="caution">
    <text evidence="1">The sequence shown here is derived from an EMBL/GenBank/DDBJ whole genome shotgun (WGS) entry which is preliminary data.</text>
</comment>